<evidence type="ECO:0000313" key="1">
    <source>
        <dbReference type="EMBL" id="KAF2897733.1"/>
    </source>
</evidence>
<sequence>MKIRKKASAEHDTSTEEKALLNKYITDCLKMHYGLTCIQVRKLASEFAKANNLKSSASWDNNKMAEKDWLESYRKRNTNLSLRKPKNTSAVRSYGFNKT</sequence>
<dbReference type="Proteomes" id="UP000801492">
    <property type="component" value="Unassembled WGS sequence"/>
</dbReference>
<comment type="caution">
    <text evidence="1">The sequence shown here is derived from an EMBL/GenBank/DDBJ whole genome shotgun (WGS) entry which is preliminary data.</text>
</comment>
<gene>
    <name evidence="1" type="ORF">ILUMI_08442</name>
</gene>
<evidence type="ECO:0008006" key="3">
    <source>
        <dbReference type="Google" id="ProtNLM"/>
    </source>
</evidence>
<protein>
    <recommendedName>
        <fullName evidence="3">HTH CENPB-type domain-containing protein</fullName>
    </recommendedName>
</protein>
<dbReference type="OrthoDB" id="8187571at2759"/>
<name>A0A8K0GH10_IGNLU</name>
<reference evidence="1" key="1">
    <citation type="submission" date="2019-08" db="EMBL/GenBank/DDBJ databases">
        <title>The genome of the North American firefly Photinus pyralis.</title>
        <authorList>
            <consortium name="Photinus pyralis genome working group"/>
            <person name="Fallon T.R."/>
            <person name="Sander Lower S.E."/>
            <person name="Weng J.-K."/>
        </authorList>
    </citation>
    <scope>NUCLEOTIDE SEQUENCE</scope>
    <source>
        <strain evidence="1">TRF0915ILg1</strain>
        <tissue evidence="1">Whole body</tissue>
    </source>
</reference>
<dbReference type="AlphaFoldDB" id="A0A8K0GH10"/>
<keyword evidence="2" id="KW-1185">Reference proteome</keyword>
<dbReference type="EMBL" id="VTPC01003946">
    <property type="protein sequence ID" value="KAF2897733.1"/>
    <property type="molecule type" value="Genomic_DNA"/>
</dbReference>
<proteinExistence type="predicted"/>
<organism evidence="1 2">
    <name type="scientific">Ignelater luminosus</name>
    <name type="common">Cucubano</name>
    <name type="synonym">Pyrophorus luminosus</name>
    <dbReference type="NCBI Taxonomy" id="2038154"/>
    <lineage>
        <taxon>Eukaryota</taxon>
        <taxon>Metazoa</taxon>
        <taxon>Ecdysozoa</taxon>
        <taxon>Arthropoda</taxon>
        <taxon>Hexapoda</taxon>
        <taxon>Insecta</taxon>
        <taxon>Pterygota</taxon>
        <taxon>Neoptera</taxon>
        <taxon>Endopterygota</taxon>
        <taxon>Coleoptera</taxon>
        <taxon>Polyphaga</taxon>
        <taxon>Elateriformia</taxon>
        <taxon>Elateroidea</taxon>
        <taxon>Elateridae</taxon>
        <taxon>Agrypninae</taxon>
        <taxon>Pyrophorini</taxon>
        <taxon>Ignelater</taxon>
    </lineage>
</organism>
<accession>A0A8K0GH10</accession>
<evidence type="ECO:0000313" key="2">
    <source>
        <dbReference type="Proteomes" id="UP000801492"/>
    </source>
</evidence>